<protein>
    <recommendedName>
        <fullName evidence="3">F-box domain-containing protein</fullName>
    </recommendedName>
</protein>
<dbReference type="STRING" id="5627.A0A1C7LWL5"/>
<dbReference type="OrthoDB" id="3543113at2759"/>
<sequence length="680" mass="76873">MPSTCYCCAYGSDWNIPIFCDRPLSSPGFFFDSVHPFSSRWRKYSFPPYKVFSVTDRTLTSSRSLAEMKSPHILPSWTMFQSARINIPLLGPMTPLFRIFNPSQFVTCGIVQDGAIIKKLEYPAGAVYNVFPSKDSESPTLQFYGGMHRCFIFPDILMNIFEQTYEGGYDVECRRAVASLSLACRMFHKIGVQVLWSRLFSMRPLIKCMPAESLTRPPDPSDWERFQANALHVTSYKRHGLAPDIDEETFRILSLYRPPVSHLLPNLRELVWEEPQPDVFEYAYQLLGPKIVTLHLGNIPNDALLLPILRCIHVRTPLLRHLSVQSHSDIATVEPVLSHVICQLQQLQTFNFTLPIVEDAVMHLAMLPSLTVAKFFVSFGVDVQSHMSAIVSPIFPAIRVLHVSAVRLDPSTAHFIGLISSVQLTEVQLSSLHDPPQSIVRDHLSALCRCPSHDTLAVLHLVFPLEDTIPQLLSLESSSSPMYRPECLLNIQTLQPILDLGCGSLTDLEIVSVYLDLDNYVVLMLSIALPHLQSLKLLPPYNGGRISKVTPEGIVPLLRNCRDLTYLGITINASVPVRALDLPDECIHDSELLTLDVADSPVCFPEDVAAFLSAYCTNPSFEILSAYAHEGDHHPEHIRMRELYSSMWDQVGRLLRLFTKVRTREREYWMKNKSTQDMGR</sequence>
<dbReference type="AlphaFoldDB" id="A0A1C7LWL5"/>
<dbReference type="SUPFAM" id="SSF52047">
    <property type="entry name" value="RNI-like"/>
    <property type="match status" value="1"/>
</dbReference>
<name>A0A1C7LWL5_GRIFR</name>
<organism evidence="1 2">
    <name type="scientific">Grifola frondosa</name>
    <name type="common">Maitake</name>
    <name type="synonym">Polyporus frondosus</name>
    <dbReference type="NCBI Taxonomy" id="5627"/>
    <lineage>
        <taxon>Eukaryota</taxon>
        <taxon>Fungi</taxon>
        <taxon>Dikarya</taxon>
        <taxon>Basidiomycota</taxon>
        <taxon>Agaricomycotina</taxon>
        <taxon>Agaricomycetes</taxon>
        <taxon>Polyporales</taxon>
        <taxon>Grifolaceae</taxon>
        <taxon>Grifola</taxon>
    </lineage>
</organism>
<dbReference type="InterPro" id="IPR032675">
    <property type="entry name" value="LRR_dom_sf"/>
</dbReference>
<gene>
    <name evidence="1" type="ORF">A0H81_11492</name>
</gene>
<dbReference type="Proteomes" id="UP000092993">
    <property type="component" value="Unassembled WGS sequence"/>
</dbReference>
<dbReference type="OMA" id="LSAHCTH"/>
<reference evidence="1 2" key="1">
    <citation type="submission" date="2016-03" db="EMBL/GenBank/DDBJ databases">
        <title>Whole genome sequencing of Grifola frondosa 9006-11.</title>
        <authorList>
            <person name="Min B."/>
            <person name="Park H."/>
            <person name="Kim J.-G."/>
            <person name="Cho H."/>
            <person name="Oh Y.-L."/>
            <person name="Kong W.-S."/>
            <person name="Choi I.-G."/>
        </authorList>
    </citation>
    <scope>NUCLEOTIDE SEQUENCE [LARGE SCALE GENOMIC DNA]</scope>
    <source>
        <strain evidence="1 2">9006-11</strain>
    </source>
</reference>
<evidence type="ECO:0000313" key="1">
    <source>
        <dbReference type="EMBL" id="OBZ68399.1"/>
    </source>
</evidence>
<accession>A0A1C7LWL5</accession>
<evidence type="ECO:0008006" key="3">
    <source>
        <dbReference type="Google" id="ProtNLM"/>
    </source>
</evidence>
<dbReference type="Gene3D" id="3.80.10.10">
    <property type="entry name" value="Ribonuclease Inhibitor"/>
    <property type="match status" value="1"/>
</dbReference>
<keyword evidence="2" id="KW-1185">Reference proteome</keyword>
<dbReference type="EMBL" id="LUGG01000020">
    <property type="protein sequence ID" value="OBZ68399.1"/>
    <property type="molecule type" value="Genomic_DNA"/>
</dbReference>
<evidence type="ECO:0000313" key="2">
    <source>
        <dbReference type="Proteomes" id="UP000092993"/>
    </source>
</evidence>
<comment type="caution">
    <text evidence="1">The sequence shown here is derived from an EMBL/GenBank/DDBJ whole genome shotgun (WGS) entry which is preliminary data.</text>
</comment>
<proteinExistence type="predicted"/>